<organism evidence="2">
    <name type="scientific">hydrothermal vent metagenome</name>
    <dbReference type="NCBI Taxonomy" id="652676"/>
    <lineage>
        <taxon>unclassified sequences</taxon>
        <taxon>metagenomes</taxon>
        <taxon>ecological metagenomes</taxon>
    </lineage>
</organism>
<dbReference type="AlphaFoldDB" id="A0A3B0XWZ5"/>
<dbReference type="InterPro" id="IPR036182">
    <property type="entry name" value="PCuAC_sf"/>
</dbReference>
<dbReference type="PANTHER" id="PTHR36302:SF1">
    <property type="entry name" value="COPPER CHAPERONE PCU(A)C"/>
    <property type="match status" value="1"/>
</dbReference>
<dbReference type="SUPFAM" id="SSF110087">
    <property type="entry name" value="DR1885-like metal-binding protein"/>
    <property type="match status" value="1"/>
</dbReference>
<reference evidence="2" key="1">
    <citation type="submission" date="2018-06" db="EMBL/GenBank/DDBJ databases">
        <authorList>
            <person name="Zhirakovskaya E."/>
        </authorList>
    </citation>
    <scope>NUCLEOTIDE SEQUENCE</scope>
</reference>
<evidence type="ECO:0008006" key="3">
    <source>
        <dbReference type="Google" id="ProtNLM"/>
    </source>
</evidence>
<name>A0A3B0XWZ5_9ZZZZ</name>
<dbReference type="PANTHER" id="PTHR36302">
    <property type="entry name" value="BLR7088 PROTEIN"/>
    <property type="match status" value="1"/>
</dbReference>
<proteinExistence type="predicted"/>
<protein>
    <recommendedName>
        <fullName evidence="3">Copper metallochaperone, bacterial analog of Cox17 protein</fullName>
    </recommendedName>
</protein>
<dbReference type="Pfam" id="PF04314">
    <property type="entry name" value="PCuAC"/>
    <property type="match status" value="1"/>
</dbReference>
<dbReference type="PROSITE" id="PS51257">
    <property type="entry name" value="PROKAR_LIPOPROTEIN"/>
    <property type="match status" value="1"/>
</dbReference>
<feature type="region of interest" description="Disordered" evidence="1">
    <location>
        <begin position="143"/>
        <end position="176"/>
    </location>
</feature>
<evidence type="ECO:0000256" key="1">
    <source>
        <dbReference type="SAM" id="MobiDB-lite"/>
    </source>
</evidence>
<evidence type="ECO:0000313" key="2">
    <source>
        <dbReference type="EMBL" id="VAW68673.1"/>
    </source>
</evidence>
<feature type="compositionally biased region" description="Gly residues" evidence="1">
    <location>
        <begin position="160"/>
        <end position="176"/>
    </location>
</feature>
<dbReference type="InterPro" id="IPR007410">
    <property type="entry name" value="LpqE-like"/>
</dbReference>
<accession>A0A3B0XWZ5</accession>
<sequence>MKLVFKAFFLSLLFTSACYAADKLQFIQPRVAEAPPGARVMAAFMQIHNPGKHDIRIEQISSPHFEHVQMHLSAENNGIASMQQQKFLSIKAASTLILAPGSYHLMLIKPAKRYLEGDNIVLDLTISNGKNLKLNVPVKKTSAAKNNTTTRPSPAKCGHGKCGSGKCGSGKCGGTK</sequence>
<dbReference type="InterPro" id="IPR058248">
    <property type="entry name" value="Lxx211020-like"/>
</dbReference>
<dbReference type="EMBL" id="UOFJ01000357">
    <property type="protein sequence ID" value="VAW68673.1"/>
    <property type="molecule type" value="Genomic_DNA"/>
</dbReference>
<dbReference type="Gene3D" id="2.60.40.1890">
    <property type="entry name" value="PCu(A)C copper chaperone"/>
    <property type="match status" value="1"/>
</dbReference>
<gene>
    <name evidence="2" type="ORF">MNBD_GAMMA10-3046</name>
</gene>